<keyword evidence="7" id="KW-1133">Transmembrane helix</keyword>
<organism evidence="8">
    <name type="scientific">Physcomitrium patens</name>
    <name type="common">Spreading-leaved earth moss</name>
    <name type="synonym">Physcomitrella patens</name>
    <dbReference type="NCBI Taxonomy" id="3218"/>
    <lineage>
        <taxon>Eukaryota</taxon>
        <taxon>Viridiplantae</taxon>
        <taxon>Streptophyta</taxon>
        <taxon>Embryophyta</taxon>
        <taxon>Bryophyta</taxon>
        <taxon>Bryophytina</taxon>
        <taxon>Bryopsida</taxon>
        <taxon>Funariidae</taxon>
        <taxon>Funariales</taxon>
        <taxon>Funariaceae</taxon>
        <taxon>Physcomitrium</taxon>
    </lineage>
</organism>
<feature type="transmembrane region" description="Helical" evidence="7">
    <location>
        <begin position="29"/>
        <end position="51"/>
    </location>
</feature>
<keyword evidence="2" id="KW-0328">Glycosyltransferase</keyword>
<dbReference type="KEGG" id="ppp:112273085"/>
<evidence type="ECO:0000256" key="3">
    <source>
        <dbReference type="ARBA" id="ARBA00022679"/>
    </source>
</evidence>
<dbReference type="Gramene" id="Pp3c20_19470V3.3">
    <property type="protein sequence ID" value="Pp3c20_19470V3.3"/>
    <property type="gene ID" value="Pp3c20_19470"/>
</dbReference>
<dbReference type="OrthoDB" id="10379724at2759"/>
<accession>A0A2K1IVU9</accession>
<evidence type="ECO:0000313" key="10">
    <source>
        <dbReference type="Proteomes" id="UP000006727"/>
    </source>
</evidence>
<evidence type="ECO:0000256" key="5">
    <source>
        <dbReference type="ARBA" id="ARBA00023180"/>
    </source>
</evidence>
<dbReference type="Gramene" id="Pp3c20_19470V3.1">
    <property type="protein sequence ID" value="Pp3c20_19470V3.1"/>
    <property type="gene ID" value="Pp3c20_19470"/>
</dbReference>
<dbReference type="PaxDb" id="3218-PP1S40_267V6.1"/>
<dbReference type="GO" id="GO:0016757">
    <property type="term" value="F:glycosyltransferase activity"/>
    <property type="evidence" value="ECO:0007669"/>
    <property type="project" value="UniProtKB-KW"/>
</dbReference>
<reference evidence="9" key="3">
    <citation type="submission" date="2020-12" db="UniProtKB">
        <authorList>
            <consortium name="EnsemblPlants"/>
        </authorList>
    </citation>
    <scope>IDENTIFICATION</scope>
</reference>
<evidence type="ECO:0000256" key="4">
    <source>
        <dbReference type="ARBA" id="ARBA00023136"/>
    </source>
</evidence>
<dbReference type="GeneID" id="112273085"/>
<reference evidence="8 10" key="1">
    <citation type="journal article" date="2008" name="Science">
        <title>The Physcomitrella genome reveals evolutionary insights into the conquest of land by plants.</title>
        <authorList>
            <person name="Rensing S."/>
            <person name="Lang D."/>
            <person name="Zimmer A."/>
            <person name="Terry A."/>
            <person name="Salamov A."/>
            <person name="Shapiro H."/>
            <person name="Nishiyama T."/>
            <person name="Perroud P.-F."/>
            <person name="Lindquist E."/>
            <person name="Kamisugi Y."/>
            <person name="Tanahashi T."/>
            <person name="Sakakibara K."/>
            <person name="Fujita T."/>
            <person name="Oishi K."/>
            <person name="Shin-I T."/>
            <person name="Kuroki Y."/>
            <person name="Toyoda A."/>
            <person name="Suzuki Y."/>
            <person name="Hashimoto A."/>
            <person name="Yamaguchi K."/>
            <person name="Sugano A."/>
            <person name="Kohara Y."/>
            <person name="Fujiyama A."/>
            <person name="Anterola A."/>
            <person name="Aoki S."/>
            <person name="Ashton N."/>
            <person name="Barbazuk W.B."/>
            <person name="Barker E."/>
            <person name="Bennetzen J."/>
            <person name="Bezanilla M."/>
            <person name="Blankenship R."/>
            <person name="Cho S.H."/>
            <person name="Dutcher S."/>
            <person name="Estelle M."/>
            <person name="Fawcett J.A."/>
            <person name="Gundlach H."/>
            <person name="Hanada K."/>
            <person name="Heyl A."/>
            <person name="Hicks K.A."/>
            <person name="Hugh J."/>
            <person name="Lohr M."/>
            <person name="Mayer K."/>
            <person name="Melkozernov A."/>
            <person name="Murata T."/>
            <person name="Nelson D."/>
            <person name="Pils B."/>
            <person name="Prigge M."/>
            <person name="Reiss B."/>
            <person name="Renner T."/>
            <person name="Rombauts S."/>
            <person name="Rushton P."/>
            <person name="Sanderfoot A."/>
            <person name="Schween G."/>
            <person name="Shiu S.-H."/>
            <person name="Stueber K."/>
            <person name="Theodoulou F.L."/>
            <person name="Tu H."/>
            <person name="Van de Peer Y."/>
            <person name="Verrier P.J."/>
            <person name="Waters E."/>
            <person name="Wood A."/>
            <person name="Yang L."/>
            <person name="Cove D."/>
            <person name="Cuming A."/>
            <person name="Hasebe M."/>
            <person name="Lucas S."/>
            <person name="Mishler D.B."/>
            <person name="Reski R."/>
            <person name="Grigoriev I."/>
            <person name="Quatrano R.S."/>
            <person name="Boore J.L."/>
        </authorList>
    </citation>
    <scope>NUCLEOTIDE SEQUENCE [LARGE SCALE GENOMIC DNA]</scope>
    <source>
        <strain evidence="9 10">cv. Gransden 2004</strain>
    </source>
</reference>
<keyword evidence="7" id="KW-0812">Transmembrane</keyword>
<evidence type="ECO:0000256" key="6">
    <source>
        <dbReference type="SAM" id="MobiDB-lite"/>
    </source>
</evidence>
<keyword evidence="3" id="KW-0808">Transferase</keyword>
<comment type="subcellular location">
    <subcellularLocation>
        <location evidence="1">Membrane</location>
        <topology evidence="1">Single-pass type II membrane protein</topology>
    </subcellularLocation>
</comment>
<gene>
    <name evidence="9" type="primary">LOC112273085</name>
    <name evidence="8" type="ORF">PHYPA_025344</name>
</gene>
<evidence type="ECO:0000256" key="7">
    <source>
        <dbReference type="SAM" id="Phobius"/>
    </source>
</evidence>
<dbReference type="EnsemblPlants" id="Pp3c20_19470V3.3">
    <property type="protein sequence ID" value="Pp3c20_19470V3.3"/>
    <property type="gene ID" value="Pp3c20_19470"/>
</dbReference>
<dbReference type="EMBL" id="ABEU02000020">
    <property type="protein sequence ID" value="PNR33400.1"/>
    <property type="molecule type" value="Genomic_DNA"/>
</dbReference>
<evidence type="ECO:0000256" key="1">
    <source>
        <dbReference type="ARBA" id="ARBA00004606"/>
    </source>
</evidence>
<protein>
    <submittedName>
        <fullName evidence="8 9">Uncharacterized protein</fullName>
    </submittedName>
</protein>
<name>A0A2K1IVU9_PHYPA</name>
<evidence type="ECO:0000313" key="8">
    <source>
        <dbReference type="EMBL" id="PNR33400.1"/>
    </source>
</evidence>
<dbReference type="InterPro" id="IPR003406">
    <property type="entry name" value="Glyco_trans_14"/>
</dbReference>
<evidence type="ECO:0000256" key="2">
    <source>
        <dbReference type="ARBA" id="ARBA00022676"/>
    </source>
</evidence>
<keyword evidence="10" id="KW-1185">Reference proteome</keyword>
<dbReference type="GO" id="GO:0016020">
    <property type="term" value="C:membrane"/>
    <property type="evidence" value="ECO:0007669"/>
    <property type="project" value="UniProtKB-SubCell"/>
</dbReference>
<dbReference type="PANTHER" id="PTHR31042">
    <property type="entry name" value="CORE-2/I-BRANCHING BETA-1,6-N-ACETYLGLUCOSAMINYLTRANSFERASE FAMILY PROTEIN-RELATED"/>
    <property type="match status" value="1"/>
</dbReference>
<dbReference type="EnsemblPlants" id="Pp3c20_19470V3.2">
    <property type="protein sequence ID" value="Pp3c20_19470V3.2"/>
    <property type="gene ID" value="Pp3c20_19470"/>
</dbReference>
<evidence type="ECO:0000313" key="9">
    <source>
        <dbReference type="EnsemblPlants" id="Pp3c20_19470V3.1"/>
    </source>
</evidence>
<keyword evidence="5" id="KW-0325">Glycoprotein</keyword>
<dbReference type="AlphaFoldDB" id="A0A2K1IVU9"/>
<sequence>MTLESVALDSGCRLKMKDYTAWHSRVSNLIYYLLLLAVGAILGVVTTLNAVGYRSNPESGFLTGGFTASPPLADERPNAPTTNDSLPTTVVGDLFRTNITSSLSAQGQNYSESEDVEISVSSTTGTNDADTVQLVTSSYVDPEPSSVSTNSSATSVEDLPLGTGELVMNSTEADIDWEETAEGGAVEVGEVDFLPEGPTSINTSLLDEDDSFERTEPLPKFDSEFILMPNSVDLSNLSDVHHDLTDEELLWRASAASMGRRRPKSVTPKVAYMFLTRGPLPMGALWERYFRGHGDLYSIYIHGHPNYLPKFPLNSVFYRRNIPSKEVFWGKLSVFAAERRLLANALLDTANEIFVLLSESCIPIAPLPVAYKYYMESQHSFVEAYVSLGRGGIGRYNRIKDRRKLNPVIGPSQWRKGSQWFEMSRELALTVVADRKYYPKFEDLLCKGNCICYIDEHYLPTVLTILAPSKIANRTSHYIDFTRSTAHPHQWDKAHINELILKKITSGHNCTYNGQLTQTCHMFARKFSPGTIEPLLELAATIFGIP</sequence>
<dbReference type="InterPro" id="IPR044174">
    <property type="entry name" value="BC10-like"/>
</dbReference>
<feature type="region of interest" description="Disordered" evidence="6">
    <location>
        <begin position="68"/>
        <end position="87"/>
    </location>
</feature>
<reference evidence="8 10" key="2">
    <citation type="journal article" date="2018" name="Plant J.">
        <title>The Physcomitrella patens chromosome-scale assembly reveals moss genome structure and evolution.</title>
        <authorList>
            <person name="Lang D."/>
            <person name="Ullrich K.K."/>
            <person name="Murat F."/>
            <person name="Fuchs J."/>
            <person name="Jenkins J."/>
            <person name="Haas F.B."/>
            <person name="Piednoel M."/>
            <person name="Gundlach H."/>
            <person name="Van Bel M."/>
            <person name="Meyberg R."/>
            <person name="Vives C."/>
            <person name="Morata J."/>
            <person name="Symeonidi A."/>
            <person name="Hiss M."/>
            <person name="Muchero W."/>
            <person name="Kamisugi Y."/>
            <person name="Saleh O."/>
            <person name="Blanc G."/>
            <person name="Decker E.L."/>
            <person name="van Gessel N."/>
            <person name="Grimwood J."/>
            <person name="Hayes R.D."/>
            <person name="Graham S.W."/>
            <person name="Gunter L.E."/>
            <person name="McDaniel S.F."/>
            <person name="Hoernstein S.N.W."/>
            <person name="Larsson A."/>
            <person name="Li F.W."/>
            <person name="Perroud P.F."/>
            <person name="Phillips J."/>
            <person name="Ranjan P."/>
            <person name="Rokshar D.S."/>
            <person name="Rothfels C.J."/>
            <person name="Schneider L."/>
            <person name="Shu S."/>
            <person name="Stevenson D.W."/>
            <person name="Thummler F."/>
            <person name="Tillich M."/>
            <person name="Villarreal Aguilar J.C."/>
            <person name="Widiez T."/>
            <person name="Wong G.K."/>
            <person name="Wymore A."/>
            <person name="Zhang Y."/>
            <person name="Zimmer A.D."/>
            <person name="Quatrano R.S."/>
            <person name="Mayer K.F.X."/>
            <person name="Goodstein D."/>
            <person name="Casacuberta J.M."/>
            <person name="Vandepoele K."/>
            <person name="Reski R."/>
            <person name="Cuming A.C."/>
            <person name="Tuskan G.A."/>
            <person name="Maumus F."/>
            <person name="Salse J."/>
            <person name="Schmutz J."/>
            <person name="Rensing S.A."/>
        </authorList>
    </citation>
    <scope>NUCLEOTIDE SEQUENCE [LARGE SCALE GENOMIC DNA]</scope>
    <source>
        <strain evidence="9 10">cv. Gransden 2004</strain>
    </source>
</reference>
<dbReference type="RefSeq" id="XP_024357232.1">
    <property type="nucleotide sequence ID" value="XM_024501464.2"/>
</dbReference>
<dbReference type="Pfam" id="PF02485">
    <property type="entry name" value="Branch"/>
    <property type="match status" value="1"/>
</dbReference>
<dbReference type="Gramene" id="Pp3c20_19470V3.2">
    <property type="protein sequence ID" value="Pp3c20_19470V3.2"/>
    <property type="gene ID" value="Pp3c20_19470"/>
</dbReference>
<dbReference type="Proteomes" id="UP000006727">
    <property type="component" value="Chromosome 20"/>
</dbReference>
<dbReference type="EnsemblPlants" id="Pp3c20_19470V3.1">
    <property type="protein sequence ID" value="Pp3c20_19470V3.1"/>
    <property type="gene ID" value="Pp3c20_19470"/>
</dbReference>
<keyword evidence="4 7" id="KW-0472">Membrane</keyword>
<dbReference type="PANTHER" id="PTHR31042:SF8">
    <property type="entry name" value="CORE-2_I-BRANCHING BETA-1,6-N-ACETYLGLUCOSAMINYLTRANSFERASE FAMILY PROTEIN"/>
    <property type="match status" value="1"/>
</dbReference>
<proteinExistence type="predicted"/>